<keyword evidence="2" id="KW-1185">Reference proteome</keyword>
<name>A0ABU8DPS8_ERWAP</name>
<proteinExistence type="predicted"/>
<dbReference type="EMBL" id="JBANEI010000033">
    <property type="protein sequence ID" value="MEI2684549.1"/>
    <property type="molecule type" value="Genomic_DNA"/>
</dbReference>
<dbReference type="Proteomes" id="UP001306592">
    <property type="component" value="Unassembled WGS sequence"/>
</dbReference>
<dbReference type="RefSeq" id="WP_336204296.1">
    <property type="nucleotide sequence ID" value="NZ_JBANEI010000033.1"/>
</dbReference>
<evidence type="ECO:0000313" key="2">
    <source>
        <dbReference type="Proteomes" id="UP001306592"/>
    </source>
</evidence>
<accession>A0ABU8DPS8</accession>
<organism evidence="1 2">
    <name type="scientific">Erwinia aphidicola</name>
    <dbReference type="NCBI Taxonomy" id="68334"/>
    <lineage>
        <taxon>Bacteria</taxon>
        <taxon>Pseudomonadati</taxon>
        <taxon>Pseudomonadota</taxon>
        <taxon>Gammaproteobacteria</taxon>
        <taxon>Enterobacterales</taxon>
        <taxon>Erwiniaceae</taxon>
        <taxon>Erwinia</taxon>
    </lineage>
</organism>
<comment type="caution">
    <text evidence="1">The sequence shown here is derived from an EMBL/GenBank/DDBJ whole genome shotgun (WGS) entry which is preliminary data.</text>
</comment>
<evidence type="ECO:0000313" key="1">
    <source>
        <dbReference type="EMBL" id="MEI2684549.1"/>
    </source>
</evidence>
<sequence>MYINLDLFAEMLGIRPGVLLQAIRMDGVLDGLPLPRRRQVNGALTMFLQDEAIAFLKQWNTRSSTSSPPDAGEPLITLDAFSRKAGVEPQALWRAAGTVNSLRGVALPLAVKSYGSQLMFSAREVEQFIADYGKALTKD</sequence>
<protein>
    <recommendedName>
        <fullName evidence="3">DNA-binding protein</fullName>
    </recommendedName>
</protein>
<evidence type="ECO:0008006" key="3">
    <source>
        <dbReference type="Google" id="ProtNLM"/>
    </source>
</evidence>
<reference evidence="1 2" key="1">
    <citation type="submission" date="2024-02" db="EMBL/GenBank/DDBJ databases">
        <title>First report Erwinia aphidicola in onion in Chile.</title>
        <authorList>
            <person name="Valenzuela M."/>
            <person name="Pena M."/>
            <person name="Dutta B."/>
        </authorList>
    </citation>
    <scope>NUCLEOTIDE SEQUENCE [LARGE SCALE GENOMIC DNA]</scope>
    <source>
        <strain evidence="1 2">QCJ3A</strain>
    </source>
</reference>
<gene>
    <name evidence="1" type="ORF">V8N49_23330</name>
</gene>